<reference evidence="1 2" key="1">
    <citation type="submission" date="2014-04" db="EMBL/GenBank/DDBJ databases">
        <authorList>
            <consortium name="DOE Joint Genome Institute"/>
            <person name="Kuo A."/>
            <person name="Kohler A."/>
            <person name="Costa M.D."/>
            <person name="Nagy L.G."/>
            <person name="Floudas D."/>
            <person name="Copeland A."/>
            <person name="Barry K.W."/>
            <person name="Cichocki N."/>
            <person name="Veneault-Fourrey C."/>
            <person name="LaButti K."/>
            <person name="Lindquist E.A."/>
            <person name="Lipzen A."/>
            <person name="Lundell T."/>
            <person name="Morin E."/>
            <person name="Murat C."/>
            <person name="Sun H."/>
            <person name="Tunlid A."/>
            <person name="Henrissat B."/>
            <person name="Grigoriev I.V."/>
            <person name="Hibbett D.S."/>
            <person name="Martin F."/>
            <person name="Nordberg H.P."/>
            <person name="Cantor M.N."/>
            <person name="Hua S.X."/>
        </authorList>
    </citation>
    <scope>NUCLEOTIDE SEQUENCE [LARGE SCALE GENOMIC DNA]</scope>
    <source>
        <strain evidence="1 2">441</strain>
    </source>
</reference>
<organism evidence="1 2">
    <name type="scientific">Pisolithus microcarpus 441</name>
    <dbReference type="NCBI Taxonomy" id="765257"/>
    <lineage>
        <taxon>Eukaryota</taxon>
        <taxon>Fungi</taxon>
        <taxon>Dikarya</taxon>
        <taxon>Basidiomycota</taxon>
        <taxon>Agaricomycotina</taxon>
        <taxon>Agaricomycetes</taxon>
        <taxon>Agaricomycetidae</taxon>
        <taxon>Boletales</taxon>
        <taxon>Sclerodermatineae</taxon>
        <taxon>Pisolithaceae</taxon>
        <taxon>Pisolithus</taxon>
    </lineage>
</organism>
<proteinExistence type="predicted"/>
<keyword evidence="2" id="KW-1185">Reference proteome</keyword>
<protein>
    <submittedName>
        <fullName evidence="1">Uncharacterized protein</fullName>
    </submittedName>
</protein>
<dbReference type="HOGENOM" id="CLU_3088132_0_0_1"/>
<accession>A0A0C9ZGS5</accession>
<dbReference type="Proteomes" id="UP000054018">
    <property type="component" value="Unassembled WGS sequence"/>
</dbReference>
<reference evidence="2" key="2">
    <citation type="submission" date="2015-01" db="EMBL/GenBank/DDBJ databases">
        <title>Evolutionary Origins and Diversification of the Mycorrhizal Mutualists.</title>
        <authorList>
            <consortium name="DOE Joint Genome Institute"/>
            <consortium name="Mycorrhizal Genomics Consortium"/>
            <person name="Kohler A."/>
            <person name="Kuo A."/>
            <person name="Nagy L.G."/>
            <person name="Floudas D."/>
            <person name="Copeland A."/>
            <person name="Barry K.W."/>
            <person name="Cichocki N."/>
            <person name="Veneault-Fourrey C."/>
            <person name="LaButti K."/>
            <person name="Lindquist E.A."/>
            <person name="Lipzen A."/>
            <person name="Lundell T."/>
            <person name="Morin E."/>
            <person name="Murat C."/>
            <person name="Riley R."/>
            <person name="Ohm R."/>
            <person name="Sun H."/>
            <person name="Tunlid A."/>
            <person name="Henrissat B."/>
            <person name="Grigoriev I.V."/>
            <person name="Hibbett D.S."/>
            <person name="Martin F."/>
        </authorList>
    </citation>
    <scope>NUCLEOTIDE SEQUENCE [LARGE SCALE GENOMIC DNA]</scope>
    <source>
        <strain evidence="2">441</strain>
    </source>
</reference>
<gene>
    <name evidence="1" type="ORF">PISMIDRAFT_677458</name>
</gene>
<dbReference type="EMBL" id="KN833710">
    <property type="protein sequence ID" value="KIK25204.1"/>
    <property type="molecule type" value="Genomic_DNA"/>
</dbReference>
<evidence type="ECO:0000313" key="2">
    <source>
        <dbReference type="Proteomes" id="UP000054018"/>
    </source>
</evidence>
<evidence type="ECO:0000313" key="1">
    <source>
        <dbReference type="EMBL" id="KIK25204.1"/>
    </source>
</evidence>
<name>A0A0C9ZGS5_9AGAM</name>
<dbReference type="AlphaFoldDB" id="A0A0C9ZGS5"/>
<sequence length="52" mass="5895">MCKWQIGESTKHKCKTLCNDRCGRACTLYLCQIASHGSKTLPDAVSMVFLMW</sequence>